<comment type="caution">
    <text evidence="1">The sequence shown here is derived from an EMBL/GenBank/DDBJ whole genome shotgun (WGS) entry which is preliminary data.</text>
</comment>
<dbReference type="Proteomes" id="UP000299102">
    <property type="component" value="Unassembled WGS sequence"/>
</dbReference>
<reference evidence="1 2" key="1">
    <citation type="journal article" date="2019" name="Commun. Biol.">
        <title>The bagworm genome reveals a unique fibroin gene that provides high tensile strength.</title>
        <authorList>
            <person name="Kono N."/>
            <person name="Nakamura H."/>
            <person name="Ohtoshi R."/>
            <person name="Tomita M."/>
            <person name="Numata K."/>
            <person name="Arakawa K."/>
        </authorList>
    </citation>
    <scope>NUCLEOTIDE SEQUENCE [LARGE SCALE GENOMIC DNA]</scope>
</reference>
<keyword evidence="2" id="KW-1185">Reference proteome</keyword>
<evidence type="ECO:0000313" key="1">
    <source>
        <dbReference type="EMBL" id="GBP59567.1"/>
    </source>
</evidence>
<gene>
    <name evidence="1" type="ORF">EVAR_83286_1</name>
</gene>
<dbReference type="EMBL" id="BGZK01000764">
    <property type="protein sequence ID" value="GBP59567.1"/>
    <property type="molecule type" value="Genomic_DNA"/>
</dbReference>
<protein>
    <submittedName>
        <fullName evidence="1">Uncharacterized protein</fullName>
    </submittedName>
</protein>
<organism evidence="1 2">
    <name type="scientific">Eumeta variegata</name>
    <name type="common">Bagworm moth</name>
    <name type="synonym">Eumeta japonica</name>
    <dbReference type="NCBI Taxonomy" id="151549"/>
    <lineage>
        <taxon>Eukaryota</taxon>
        <taxon>Metazoa</taxon>
        <taxon>Ecdysozoa</taxon>
        <taxon>Arthropoda</taxon>
        <taxon>Hexapoda</taxon>
        <taxon>Insecta</taxon>
        <taxon>Pterygota</taxon>
        <taxon>Neoptera</taxon>
        <taxon>Endopterygota</taxon>
        <taxon>Lepidoptera</taxon>
        <taxon>Glossata</taxon>
        <taxon>Ditrysia</taxon>
        <taxon>Tineoidea</taxon>
        <taxon>Psychidae</taxon>
        <taxon>Oiketicinae</taxon>
        <taxon>Eumeta</taxon>
    </lineage>
</organism>
<evidence type="ECO:0000313" key="2">
    <source>
        <dbReference type="Proteomes" id="UP000299102"/>
    </source>
</evidence>
<accession>A0A4C1XB91</accession>
<name>A0A4C1XB91_EUMVA</name>
<proteinExistence type="predicted"/>
<sequence>MNRERSVNVNIYVTSPLVRAPPDSSTTSNRLFIVVFDFYNFLQIKFLYILKSLPCALFMETENDTSRNCILSKLYGESVDIFVMRDTSDRLSNY</sequence>
<dbReference type="AlphaFoldDB" id="A0A4C1XB91"/>